<accession>A0A699L3L2</accession>
<protein>
    <submittedName>
        <fullName evidence="1">Pentatricopeptide repeat-containing protein</fullName>
    </submittedName>
</protein>
<reference evidence="1" key="1">
    <citation type="journal article" date="2019" name="Sci. Rep.">
        <title>Draft genome of Tanacetum cinerariifolium, the natural source of mosquito coil.</title>
        <authorList>
            <person name="Yamashiro T."/>
            <person name="Shiraishi A."/>
            <person name="Satake H."/>
            <person name="Nakayama K."/>
        </authorList>
    </citation>
    <scope>NUCLEOTIDE SEQUENCE</scope>
</reference>
<dbReference type="AlphaFoldDB" id="A0A699L3L2"/>
<name>A0A699L3L2_TANCI</name>
<comment type="caution">
    <text evidence="1">The sequence shown here is derived from an EMBL/GenBank/DDBJ whole genome shotgun (WGS) entry which is preliminary data.</text>
</comment>
<gene>
    <name evidence="1" type="ORF">Tci_695219</name>
</gene>
<proteinExistence type="predicted"/>
<feature type="non-terminal residue" evidence="1">
    <location>
        <position position="1"/>
    </location>
</feature>
<evidence type="ECO:0000313" key="1">
    <source>
        <dbReference type="EMBL" id="GFB23248.1"/>
    </source>
</evidence>
<organism evidence="1">
    <name type="scientific">Tanacetum cinerariifolium</name>
    <name type="common">Dalmatian daisy</name>
    <name type="synonym">Chrysanthemum cinerariifolium</name>
    <dbReference type="NCBI Taxonomy" id="118510"/>
    <lineage>
        <taxon>Eukaryota</taxon>
        <taxon>Viridiplantae</taxon>
        <taxon>Streptophyta</taxon>
        <taxon>Embryophyta</taxon>
        <taxon>Tracheophyta</taxon>
        <taxon>Spermatophyta</taxon>
        <taxon>Magnoliopsida</taxon>
        <taxon>eudicotyledons</taxon>
        <taxon>Gunneridae</taxon>
        <taxon>Pentapetalae</taxon>
        <taxon>asterids</taxon>
        <taxon>campanulids</taxon>
        <taxon>Asterales</taxon>
        <taxon>Asteraceae</taxon>
        <taxon>Asteroideae</taxon>
        <taxon>Anthemideae</taxon>
        <taxon>Anthemidinae</taxon>
        <taxon>Tanacetum</taxon>
    </lineage>
</organism>
<sequence length="247" mass="27938">GLNDAARVGHNMDVDNVEDMNDVGNGVNIDEEVLASHISSNNKSDSEDNVDEYADMYSESDNDESHKSFDNLSKGKDKDTFFGVDKYADVDDNGIGLSPLVRQHEKYMEALLKKLKDKIKTNLQITIDAIVDLVMKKYKGIVSRTQCRNAKTFASNEGDATIQDHCGLHRRLFWAASKALYAQLFNKMMEKIRRANPRAHENLVNQEPKTWPRAFSNEGMCCEALKNGFSECFNYLLDSVTKRLKEA</sequence>
<dbReference type="EMBL" id="BKCJ010581255">
    <property type="protein sequence ID" value="GFB23248.1"/>
    <property type="molecule type" value="Genomic_DNA"/>
</dbReference>